<accession>A0ABR2Z569</accession>
<keyword evidence="3" id="KW-1185">Reference proteome</keyword>
<comment type="caution">
    <text evidence="2">The sequence shown here is derived from an EMBL/GenBank/DDBJ whole genome shotgun (WGS) entry which is preliminary data.</text>
</comment>
<sequence length="273" mass="30408">MATKIITMMMTSLILHLHQDQMMMIISLGEILPWILSWSMKASITQHQTALKEAEKARFALMMLESGFRNHIFNRVWACLLSPDISGYILRVTEPIMALIAREPHLFDMPEGFLEYQFEPLHTLVIDCLSQHRGTIQSRIAASLEVQKPKKRGGDGGGQQIIQELCKSLATRVQGMEIKGGHLACVAFLQVCLVKFRKLLQSPSQGTSSVSDTSNLATEVGSDAGSSESGARSYRGKEFWVFVDKQLMEAREDAKRAGLTLKAQQDKLGRPSS</sequence>
<evidence type="ECO:0000313" key="2">
    <source>
        <dbReference type="EMBL" id="KAL0056700.1"/>
    </source>
</evidence>
<gene>
    <name evidence="2" type="ORF">AAF712_016694</name>
</gene>
<name>A0ABR2Z569_9AGAR</name>
<organism evidence="2 3">
    <name type="scientific">Marasmius tenuissimus</name>
    <dbReference type="NCBI Taxonomy" id="585030"/>
    <lineage>
        <taxon>Eukaryota</taxon>
        <taxon>Fungi</taxon>
        <taxon>Dikarya</taxon>
        <taxon>Basidiomycota</taxon>
        <taxon>Agaricomycotina</taxon>
        <taxon>Agaricomycetes</taxon>
        <taxon>Agaricomycetidae</taxon>
        <taxon>Agaricales</taxon>
        <taxon>Marasmiineae</taxon>
        <taxon>Marasmiaceae</taxon>
        <taxon>Marasmius</taxon>
    </lineage>
</organism>
<feature type="compositionally biased region" description="Polar residues" evidence="1">
    <location>
        <begin position="203"/>
        <end position="217"/>
    </location>
</feature>
<dbReference type="EMBL" id="JBBXMP010001052">
    <property type="protein sequence ID" value="KAL0056700.1"/>
    <property type="molecule type" value="Genomic_DNA"/>
</dbReference>
<feature type="region of interest" description="Disordered" evidence="1">
    <location>
        <begin position="203"/>
        <end position="233"/>
    </location>
</feature>
<evidence type="ECO:0000313" key="3">
    <source>
        <dbReference type="Proteomes" id="UP001437256"/>
    </source>
</evidence>
<protein>
    <submittedName>
        <fullName evidence="2">Uncharacterized protein</fullName>
    </submittedName>
</protein>
<proteinExistence type="predicted"/>
<reference evidence="2 3" key="1">
    <citation type="submission" date="2024-05" db="EMBL/GenBank/DDBJ databases">
        <title>A draft genome resource for the thread blight pathogen Marasmius tenuissimus strain MS-2.</title>
        <authorList>
            <person name="Yulfo-Soto G.E."/>
            <person name="Baruah I.K."/>
            <person name="Amoako-Attah I."/>
            <person name="Bukari Y."/>
            <person name="Meinhardt L.W."/>
            <person name="Bailey B.A."/>
            <person name="Cohen S.P."/>
        </authorList>
    </citation>
    <scope>NUCLEOTIDE SEQUENCE [LARGE SCALE GENOMIC DNA]</scope>
    <source>
        <strain evidence="2 3">MS-2</strain>
    </source>
</reference>
<evidence type="ECO:0000256" key="1">
    <source>
        <dbReference type="SAM" id="MobiDB-lite"/>
    </source>
</evidence>
<dbReference type="Proteomes" id="UP001437256">
    <property type="component" value="Unassembled WGS sequence"/>
</dbReference>